<feature type="domain" description="Mechanosensitive ion channel transmembrane helices 2/3" evidence="9">
    <location>
        <begin position="152"/>
        <end position="192"/>
    </location>
</feature>
<dbReference type="InterPro" id="IPR023408">
    <property type="entry name" value="MscS_beta-dom_sf"/>
</dbReference>
<gene>
    <name evidence="10" type="ORF">GVO57_07715</name>
</gene>
<dbReference type="Gene3D" id="2.30.30.60">
    <property type="match status" value="1"/>
</dbReference>
<dbReference type="SUPFAM" id="SSF50182">
    <property type="entry name" value="Sm-like ribonucleoproteins"/>
    <property type="match status" value="1"/>
</dbReference>
<keyword evidence="11" id="KW-1185">Reference proteome</keyword>
<feature type="transmembrane region" description="Helical" evidence="7">
    <location>
        <begin position="82"/>
        <end position="102"/>
    </location>
</feature>
<dbReference type="InterPro" id="IPR011066">
    <property type="entry name" value="MscS_channel_C_sf"/>
</dbReference>
<evidence type="ECO:0000313" key="11">
    <source>
        <dbReference type="Proteomes" id="UP000464468"/>
    </source>
</evidence>
<keyword evidence="5 7" id="KW-1133">Transmembrane helix</keyword>
<dbReference type="PANTHER" id="PTHR30566">
    <property type="entry name" value="YNAI-RELATED MECHANOSENSITIVE ION CHANNEL"/>
    <property type="match status" value="1"/>
</dbReference>
<evidence type="ECO:0000259" key="9">
    <source>
        <dbReference type="Pfam" id="PF21088"/>
    </source>
</evidence>
<evidence type="ECO:0000256" key="5">
    <source>
        <dbReference type="ARBA" id="ARBA00022989"/>
    </source>
</evidence>
<dbReference type="Pfam" id="PF21088">
    <property type="entry name" value="MS_channel_1st"/>
    <property type="match status" value="1"/>
</dbReference>
<dbReference type="InterPro" id="IPR049142">
    <property type="entry name" value="MS_channel_1st"/>
</dbReference>
<dbReference type="InterPro" id="IPR006685">
    <property type="entry name" value="MscS_channel_2nd"/>
</dbReference>
<evidence type="ECO:0000313" key="10">
    <source>
        <dbReference type="EMBL" id="QHL90743.1"/>
    </source>
</evidence>
<dbReference type="SUPFAM" id="SSF82861">
    <property type="entry name" value="Mechanosensitive channel protein MscS (YggB), transmembrane region"/>
    <property type="match status" value="1"/>
</dbReference>
<organism evidence="10 11">
    <name type="scientific">Sphingomonas changnyeongensis</name>
    <dbReference type="NCBI Taxonomy" id="2698679"/>
    <lineage>
        <taxon>Bacteria</taxon>
        <taxon>Pseudomonadati</taxon>
        <taxon>Pseudomonadota</taxon>
        <taxon>Alphaproteobacteria</taxon>
        <taxon>Sphingomonadales</taxon>
        <taxon>Sphingomonadaceae</taxon>
        <taxon>Sphingomonas</taxon>
    </lineage>
</organism>
<evidence type="ECO:0000256" key="6">
    <source>
        <dbReference type="ARBA" id="ARBA00023136"/>
    </source>
</evidence>
<evidence type="ECO:0000259" key="8">
    <source>
        <dbReference type="Pfam" id="PF00924"/>
    </source>
</evidence>
<evidence type="ECO:0000256" key="1">
    <source>
        <dbReference type="ARBA" id="ARBA00004651"/>
    </source>
</evidence>
<evidence type="ECO:0000256" key="3">
    <source>
        <dbReference type="ARBA" id="ARBA00022475"/>
    </source>
</evidence>
<keyword evidence="3" id="KW-1003">Cell membrane</keyword>
<feature type="domain" description="Mechanosensitive ion channel MscS" evidence="8">
    <location>
        <begin position="194"/>
        <end position="260"/>
    </location>
</feature>
<comment type="subcellular location">
    <subcellularLocation>
        <location evidence="1">Cell membrane</location>
        <topology evidence="1">Multi-pass membrane protein</topology>
    </subcellularLocation>
</comment>
<feature type="transmembrane region" description="Helical" evidence="7">
    <location>
        <begin position="108"/>
        <end position="130"/>
    </location>
</feature>
<keyword evidence="6 7" id="KW-0472">Membrane</keyword>
<protein>
    <submittedName>
        <fullName evidence="10">Mechanosensitive ion channel</fullName>
    </submittedName>
</protein>
<comment type="similarity">
    <text evidence="2">Belongs to the MscS (TC 1.A.23) family.</text>
</comment>
<dbReference type="Gene3D" id="1.10.287.1260">
    <property type="match status" value="1"/>
</dbReference>
<feature type="transmembrane region" description="Helical" evidence="7">
    <location>
        <begin position="32"/>
        <end position="51"/>
    </location>
</feature>
<dbReference type="InterPro" id="IPR011014">
    <property type="entry name" value="MscS_channel_TM-2"/>
</dbReference>
<evidence type="ECO:0000256" key="2">
    <source>
        <dbReference type="ARBA" id="ARBA00008017"/>
    </source>
</evidence>
<evidence type="ECO:0000256" key="4">
    <source>
        <dbReference type="ARBA" id="ARBA00022692"/>
    </source>
</evidence>
<feature type="transmembrane region" description="Helical" evidence="7">
    <location>
        <begin position="178"/>
        <end position="206"/>
    </location>
</feature>
<dbReference type="SUPFAM" id="SSF82689">
    <property type="entry name" value="Mechanosensitive channel protein MscS (YggB), C-terminal domain"/>
    <property type="match status" value="1"/>
</dbReference>
<feature type="transmembrane region" description="Helical" evidence="7">
    <location>
        <begin position="142"/>
        <end position="166"/>
    </location>
</feature>
<accession>A0A7Z2NVT1</accession>
<evidence type="ECO:0000256" key="7">
    <source>
        <dbReference type="SAM" id="Phobius"/>
    </source>
</evidence>
<dbReference type="RefSeq" id="WP_160592670.1">
    <property type="nucleotide sequence ID" value="NZ_CP047895.1"/>
</dbReference>
<reference evidence="10 11" key="1">
    <citation type="submission" date="2020-01" db="EMBL/GenBank/DDBJ databases">
        <title>Sphingomonas sp. C33 whole genome sequece.</title>
        <authorList>
            <person name="Park C."/>
        </authorList>
    </citation>
    <scope>NUCLEOTIDE SEQUENCE [LARGE SCALE GENOMIC DNA]</scope>
    <source>
        <strain evidence="10 11">C33</strain>
    </source>
</reference>
<sequence length="378" mass="40376">MPTTPDADWAGLSARFTALVDQLIAWIRDQGAGLLLGLAAAALLAGVLLGLRRLGSQLCRRDTTGQGWTAIIGRAVNRTGNLFILAVAARLVVNYSDAPAVIAEPVRIAFVVAATLQVALWAREIIIGLIEYRTEAGQHNALGSALGIIRLLVTVALFIIATIVILDNIGVNVTGLVAGLGIGGIAIGLAAQGIFADLFAALSILFDRPFRRGDAIAYDQTSATVEAIGLKSTRLRSVSGEQRVISNKQLLDKEIRNMSRLERRRGRFLLSLVYHTDPQQAAALPALLRALVEGLGHQFVRAGFVGFAASSLDFELEFDVESDDFETFVAARHALGMAILARFRSDGLEFAYPTQTTLTAAPDGRLIMPYATAADRSG</sequence>
<proteinExistence type="inferred from homology"/>
<keyword evidence="4 7" id="KW-0812">Transmembrane</keyword>
<name>A0A7Z2NVT1_9SPHN</name>
<dbReference type="GO" id="GO:0008381">
    <property type="term" value="F:mechanosensitive monoatomic ion channel activity"/>
    <property type="evidence" value="ECO:0007669"/>
    <property type="project" value="UniProtKB-ARBA"/>
</dbReference>
<dbReference type="Pfam" id="PF00924">
    <property type="entry name" value="MS_channel_2nd"/>
    <property type="match status" value="1"/>
</dbReference>
<dbReference type="EMBL" id="CP047895">
    <property type="protein sequence ID" value="QHL90743.1"/>
    <property type="molecule type" value="Genomic_DNA"/>
</dbReference>
<dbReference type="Proteomes" id="UP000464468">
    <property type="component" value="Chromosome"/>
</dbReference>
<dbReference type="KEGG" id="schy:GVO57_07715"/>
<dbReference type="InterPro" id="IPR010920">
    <property type="entry name" value="LSM_dom_sf"/>
</dbReference>
<dbReference type="Gene3D" id="3.30.70.100">
    <property type="match status" value="1"/>
</dbReference>
<dbReference type="PANTHER" id="PTHR30566:SF25">
    <property type="entry name" value="INNER MEMBRANE PROTEIN"/>
    <property type="match status" value="1"/>
</dbReference>
<dbReference type="GO" id="GO:0005886">
    <property type="term" value="C:plasma membrane"/>
    <property type="evidence" value="ECO:0007669"/>
    <property type="project" value="UniProtKB-SubCell"/>
</dbReference>
<dbReference type="AlphaFoldDB" id="A0A7Z2NVT1"/>